<evidence type="ECO:0000313" key="1">
    <source>
        <dbReference type="EMBL" id="KAK6636026.1"/>
    </source>
</evidence>
<organism evidence="1 2">
    <name type="scientific">Polyplax serrata</name>
    <name type="common">Common mouse louse</name>
    <dbReference type="NCBI Taxonomy" id="468196"/>
    <lineage>
        <taxon>Eukaryota</taxon>
        <taxon>Metazoa</taxon>
        <taxon>Ecdysozoa</taxon>
        <taxon>Arthropoda</taxon>
        <taxon>Hexapoda</taxon>
        <taxon>Insecta</taxon>
        <taxon>Pterygota</taxon>
        <taxon>Neoptera</taxon>
        <taxon>Paraneoptera</taxon>
        <taxon>Psocodea</taxon>
        <taxon>Troctomorpha</taxon>
        <taxon>Phthiraptera</taxon>
        <taxon>Anoplura</taxon>
        <taxon>Polyplacidae</taxon>
        <taxon>Polyplax</taxon>
    </lineage>
</organism>
<evidence type="ECO:0000313" key="2">
    <source>
        <dbReference type="Proteomes" id="UP001372834"/>
    </source>
</evidence>
<comment type="caution">
    <text evidence="1">The sequence shown here is derived from an EMBL/GenBank/DDBJ whole genome shotgun (WGS) entry which is preliminary data.</text>
</comment>
<name>A0AAN8S6T5_POLSC</name>
<dbReference type="AlphaFoldDB" id="A0AAN8S6T5"/>
<protein>
    <submittedName>
        <fullName evidence="1">Uncharacterized protein</fullName>
    </submittedName>
</protein>
<accession>A0AAN8S6T5</accession>
<dbReference type="Proteomes" id="UP001372834">
    <property type="component" value="Unassembled WGS sequence"/>
</dbReference>
<proteinExistence type="predicted"/>
<dbReference type="EMBL" id="JAWJWE010000004">
    <property type="protein sequence ID" value="KAK6636026.1"/>
    <property type="molecule type" value="Genomic_DNA"/>
</dbReference>
<sequence length="83" mass="9554">MSTKRRPNATTFIKSYIASNMSTFHMILFKGIRVEIPCVLLWRKEENFGAPDRRGPRGYSQRERPNCGCISAMDPLDAVYVKE</sequence>
<reference evidence="1 2" key="1">
    <citation type="submission" date="2023-10" db="EMBL/GenBank/DDBJ databases">
        <title>Genomes of two closely related lineages of the louse Polyplax serrata with different host specificities.</title>
        <authorList>
            <person name="Martinu J."/>
            <person name="Tarabai H."/>
            <person name="Stefka J."/>
            <person name="Hypsa V."/>
        </authorList>
    </citation>
    <scope>NUCLEOTIDE SEQUENCE [LARGE SCALE GENOMIC DNA]</scope>
    <source>
        <strain evidence="1">HR10_N</strain>
    </source>
</reference>
<gene>
    <name evidence="1" type="ORF">RUM43_009678</name>
</gene>